<feature type="compositionally biased region" description="Gly residues" evidence="1">
    <location>
        <begin position="65"/>
        <end position="78"/>
    </location>
</feature>
<reference evidence="3" key="1">
    <citation type="submission" date="2016-10" db="EMBL/GenBank/DDBJ databases">
        <authorList>
            <person name="Varghese N."/>
            <person name="Submissions S."/>
        </authorList>
    </citation>
    <scope>NUCLEOTIDE SEQUENCE [LARGE SCALE GENOMIC DNA]</scope>
    <source>
        <strain evidence="3">930I</strain>
    </source>
</reference>
<organism evidence="2 3">
    <name type="scientific">Roseospirillum parvum</name>
    <dbReference type="NCBI Taxonomy" id="83401"/>
    <lineage>
        <taxon>Bacteria</taxon>
        <taxon>Pseudomonadati</taxon>
        <taxon>Pseudomonadota</taxon>
        <taxon>Alphaproteobacteria</taxon>
        <taxon>Rhodospirillales</taxon>
        <taxon>Rhodospirillaceae</taxon>
        <taxon>Roseospirillum</taxon>
    </lineage>
</organism>
<evidence type="ECO:0000256" key="1">
    <source>
        <dbReference type="SAM" id="MobiDB-lite"/>
    </source>
</evidence>
<feature type="region of interest" description="Disordered" evidence="1">
    <location>
        <begin position="1"/>
        <end position="78"/>
    </location>
</feature>
<accession>A0A1G8EWZ5</accession>
<dbReference type="STRING" id="83401.SAMN05421742_11168"/>
<evidence type="ECO:0000313" key="3">
    <source>
        <dbReference type="Proteomes" id="UP000217076"/>
    </source>
</evidence>
<gene>
    <name evidence="2" type="ORF">SAMN05421742_11168</name>
</gene>
<feature type="compositionally biased region" description="Low complexity" evidence="1">
    <location>
        <begin position="30"/>
        <end position="49"/>
    </location>
</feature>
<feature type="compositionally biased region" description="Basic and acidic residues" evidence="1">
    <location>
        <begin position="18"/>
        <end position="29"/>
    </location>
</feature>
<name>A0A1G8EWZ5_9PROT</name>
<keyword evidence="3" id="KW-1185">Reference proteome</keyword>
<dbReference type="AlphaFoldDB" id="A0A1G8EWZ5"/>
<sequence length="78" mass="7821">MRQPTSQPTYTPPAPDRLGGRYEKTRDGLRPVAGPAAASSPPARPGSPATTRSPQKSIKISEKGGAPGGTGGEPGSPA</sequence>
<proteinExistence type="predicted"/>
<dbReference type="Proteomes" id="UP000217076">
    <property type="component" value="Unassembled WGS sequence"/>
</dbReference>
<protein>
    <submittedName>
        <fullName evidence="2">Uncharacterized protein</fullName>
    </submittedName>
</protein>
<evidence type="ECO:0000313" key="2">
    <source>
        <dbReference type="EMBL" id="SDH74423.1"/>
    </source>
</evidence>
<dbReference type="EMBL" id="FNCV01000011">
    <property type="protein sequence ID" value="SDH74423.1"/>
    <property type="molecule type" value="Genomic_DNA"/>
</dbReference>